<dbReference type="RefSeq" id="WP_023860323.1">
    <property type="nucleotide sequence ID" value="NZ_AWWH01000183.1"/>
</dbReference>
<protein>
    <recommendedName>
        <fullName evidence="3">DNA-binding protein</fullName>
    </recommendedName>
</protein>
<keyword evidence="2" id="KW-1185">Reference proteome</keyword>
<evidence type="ECO:0000313" key="1">
    <source>
        <dbReference type="EMBL" id="ETA73476.1"/>
    </source>
</evidence>
<sequence>MELLSQEAQQELLDNLIKSVDELANVKAKALAKPYFNRKQAAAFCGMSPVSFDTYVRPYVKAVVIPGYTKVVWNRATLDKFMRELEK</sequence>
<evidence type="ECO:0000313" key="2">
    <source>
        <dbReference type="Proteomes" id="UP000018559"/>
    </source>
</evidence>
<accession>V7HWS4</accession>
<dbReference type="Proteomes" id="UP000018559">
    <property type="component" value="Unassembled WGS sequence"/>
</dbReference>
<name>V7HWS4_9LACO</name>
<gene>
    <name evidence="1" type="ORF">LEQ_1848</name>
</gene>
<proteinExistence type="predicted"/>
<dbReference type="AlphaFoldDB" id="V7HWS4"/>
<reference evidence="1 2" key="1">
    <citation type="journal article" date="2014" name="Genome Announc.">
        <title>The Genome of the Predominant Equine Lactobacillus Species, Lactobacillus equi, Is Reflective of Its Lifestyle Adaptations to an Herbivorous Host.</title>
        <authorList>
            <person name="O'Donnell M.M."/>
            <person name="Harris H.M."/>
            <person name="O'Toole P.W."/>
            <person name="Ross R.P."/>
        </authorList>
    </citation>
    <scope>NUCLEOTIDE SEQUENCE [LARGE SCALE GENOMIC DNA]</scope>
    <source>
        <strain evidence="1 2">DPC 6820</strain>
    </source>
</reference>
<comment type="caution">
    <text evidence="1">The sequence shown here is derived from an EMBL/GenBank/DDBJ whole genome shotgun (WGS) entry which is preliminary data.</text>
</comment>
<dbReference type="EMBL" id="AWWH01000183">
    <property type="protein sequence ID" value="ETA73476.1"/>
    <property type="molecule type" value="Genomic_DNA"/>
</dbReference>
<organism evidence="1 2">
    <name type="scientific">Ligilactobacillus equi DPC 6820</name>
    <dbReference type="NCBI Taxonomy" id="1392007"/>
    <lineage>
        <taxon>Bacteria</taxon>
        <taxon>Bacillati</taxon>
        <taxon>Bacillota</taxon>
        <taxon>Bacilli</taxon>
        <taxon>Lactobacillales</taxon>
        <taxon>Lactobacillaceae</taxon>
        <taxon>Ligilactobacillus</taxon>
    </lineage>
</organism>
<dbReference type="PATRIC" id="fig|1392007.3.peg.1724"/>
<evidence type="ECO:0008006" key="3">
    <source>
        <dbReference type="Google" id="ProtNLM"/>
    </source>
</evidence>